<dbReference type="GO" id="GO:0008233">
    <property type="term" value="F:peptidase activity"/>
    <property type="evidence" value="ECO:0007669"/>
    <property type="project" value="UniProtKB-KW"/>
</dbReference>
<dbReference type="EMBL" id="NPBH01000065">
    <property type="protein sequence ID" value="PAE06861.1"/>
    <property type="molecule type" value="Genomic_DNA"/>
</dbReference>
<dbReference type="OrthoDB" id="9815953at2"/>
<dbReference type="AlphaFoldDB" id="A0A268HAG2"/>
<dbReference type="Proteomes" id="UP000216475">
    <property type="component" value="Unassembled WGS sequence"/>
</dbReference>
<evidence type="ECO:0000313" key="2">
    <source>
        <dbReference type="EMBL" id="PAE06861.1"/>
    </source>
</evidence>
<dbReference type="InterPro" id="IPR023430">
    <property type="entry name" value="Pept_HybD-like_dom_sf"/>
</dbReference>
<accession>A0A268HAG2</accession>
<gene>
    <name evidence="2" type="primary">yyaC</name>
    <name evidence="1" type="ORF">CHH64_16010</name>
    <name evidence="2" type="ORF">CHI12_13960</name>
</gene>
<evidence type="ECO:0000313" key="4">
    <source>
        <dbReference type="Proteomes" id="UP000216475"/>
    </source>
</evidence>
<keyword evidence="2" id="KW-0378">Hydrolase</keyword>
<evidence type="ECO:0000313" key="3">
    <source>
        <dbReference type="Proteomes" id="UP000216013"/>
    </source>
</evidence>
<dbReference type="InterPro" id="IPR009665">
    <property type="entry name" value="YyaC"/>
</dbReference>
<dbReference type="NCBIfam" id="TIGR02841">
    <property type="entry name" value="spore_YyaC"/>
    <property type="match status" value="1"/>
</dbReference>
<evidence type="ECO:0000313" key="1">
    <source>
        <dbReference type="EMBL" id="PAD19936.1"/>
    </source>
</evidence>
<keyword evidence="2" id="KW-0645">Protease</keyword>
<protein>
    <submittedName>
        <fullName evidence="2">Spore protease YyaC</fullName>
    </submittedName>
</protein>
<proteinExistence type="predicted"/>
<comment type="caution">
    <text evidence="2">The sequence shown here is derived from an EMBL/GenBank/DDBJ whole genome shotgun (WGS) entry which is preliminary data.</text>
</comment>
<name>A0A268HAG2_9BACI</name>
<dbReference type="EMBL" id="NPBV01000027">
    <property type="protein sequence ID" value="PAD19936.1"/>
    <property type="molecule type" value="Genomic_DNA"/>
</dbReference>
<dbReference type="SUPFAM" id="SSF53163">
    <property type="entry name" value="HybD-like"/>
    <property type="match status" value="1"/>
</dbReference>
<dbReference type="RefSeq" id="WP_095230487.1">
    <property type="nucleotide sequence ID" value="NZ_JBIVTN010000009.1"/>
</dbReference>
<dbReference type="Pfam" id="PF06866">
    <property type="entry name" value="DUF1256"/>
    <property type="match status" value="1"/>
</dbReference>
<organism evidence="2 4">
    <name type="scientific">Terribacillus saccharophilus</name>
    <dbReference type="NCBI Taxonomy" id="361277"/>
    <lineage>
        <taxon>Bacteria</taxon>
        <taxon>Bacillati</taxon>
        <taxon>Bacillota</taxon>
        <taxon>Bacilli</taxon>
        <taxon>Bacillales</taxon>
        <taxon>Bacillaceae</taxon>
        <taxon>Terribacillus</taxon>
    </lineage>
</organism>
<dbReference type="GO" id="GO:0006508">
    <property type="term" value="P:proteolysis"/>
    <property type="evidence" value="ECO:0007669"/>
    <property type="project" value="UniProtKB-KW"/>
</dbReference>
<reference evidence="3 4" key="1">
    <citation type="submission" date="2017-07" db="EMBL/GenBank/DDBJ databases">
        <title>Isolation and whole genome analysis of endospore-forming bacteria from heroin.</title>
        <authorList>
            <person name="Kalinowski J."/>
            <person name="Ahrens B."/>
            <person name="Al-Dilaimi A."/>
            <person name="Winkler A."/>
            <person name="Wibberg D."/>
            <person name="Schleenbecker U."/>
            <person name="Ruckert C."/>
            <person name="Wolfel R."/>
            <person name="Grass G."/>
        </authorList>
    </citation>
    <scope>NUCLEOTIDE SEQUENCE [LARGE SCALE GENOMIC DNA]</scope>
    <source>
        <strain evidence="2 4">7509</strain>
        <strain evidence="1 3">7528</strain>
    </source>
</reference>
<dbReference type="Proteomes" id="UP000216013">
    <property type="component" value="Unassembled WGS sequence"/>
</dbReference>
<sequence length="197" mass="21629">MSLKRIFTKKKEFRCDYQDPLLMSKAYETISSWIPDDREIVVLCIGTDRSTGDALGPIIGSFLTEKPLNRLHVYGTLESPVHAVNLVERLQMIAEKHPNAYIIAIDACLGRTTSIGSIIVSPTPLRPGAALKKNLPAVGDAQITGIVNASGDMEYFVLQNTRLHLVMQIAYKISALLIAVDRKQVPILSPDTTAAEN</sequence>